<dbReference type="PANTHER" id="PTHR43806">
    <property type="entry name" value="PEPTIDASE S8"/>
    <property type="match status" value="1"/>
</dbReference>
<dbReference type="GO" id="GO:0006508">
    <property type="term" value="P:proteolysis"/>
    <property type="evidence" value="ECO:0007669"/>
    <property type="project" value="UniProtKB-KW"/>
</dbReference>
<reference evidence="6" key="1">
    <citation type="submission" date="2019-08" db="EMBL/GenBank/DDBJ databases">
        <authorList>
            <person name="Kucharzyk K."/>
            <person name="Murdoch R.W."/>
            <person name="Higgins S."/>
            <person name="Loffler F."/>
        </authorList>
    </citation>
    <scope>NUCLEOTIDE SEQUENCE</scope>
</reference>
<keyword evidence="4" id="KW-0720">Serine protease</keyword>
<name>A0A645DQY0_9ZZZZ</name>
<comment type="caution">
    <text evidence="6">The sequence shown here is derived from an EMBL/GenBank/DDBJ whole genome shotgun (WGS) entry which is preliminary data.</text>
</comment>
<dbReference type="InterPro" id="IPR036852">
    <property type="entry name" value="Peptidase_S8/S53_dom_sf"/>
</dbReference>
<evidence type="ECO:0000259" key="5">
    <source>
        <dbReference type="Pfam" id="PF00082"/>
    </source>
</evidence>
<dbReference type="SUPFAM" id="SSF52743">
    <property type="entry name" value="Subtilisin-like"/>
    <property type="match status" value="1"/>
</dbReference>
<dbReference type="InterPro" id="IPR000209">
    <property type="entry name" value="Peptidase_S8/S53_dom"/>
</dbReference>
<dbReference type="Gene3D" id="3.40.50.200">
    <property type="entry name" value="Peptidase S8/S53 domain"/>
    <property type="match status" value="1"/>
</dbReference>
<dbReference type="EMBL" id="VSSQ01038892">
    <property type="protein sequence ID" value="MPM91890.1"/>
    <property type="molecule type" value="Genomic_DNA"/>
</dbReference>
<dbReference type="GO" id="GO:0004252">
    <property type="term" value="F:serine-type endopeptidase activity"/>
    <property type="evidence" value="ECO:0007669"/>
    <property type="project" value="InterPro"/>
</dbReference>
<dbReference type="InterPro" id="IPR050131">
    <property type="entry name" value="Peptidase_S8_subtilisin-like"/>
</dbReference>
<gene>
    <name evidence="6" type="ORF">SDC9_139024</name>
</gene>
<evidence type="ECO:0000256" key="2">
    <source>
        <dbReference type="ARBA" id="ARBA00022670"/>
    </source>
</evidence>
<keyword evidence="3" id="KW-0378">Hydrolase</keyword>
<evidence type="ECO:0000256" key="1">
    <source>
        <dbReference type="ARBA" id="ARBA00011073"/>
    </source>
</evidence>
<evidence type="ECO:0000256" key="4">
    <source>
        <dbReference type="ARBA" id="ARBA00022825"/>
    </source>
</evidence>
<dbReference type="Pfam" id="PF00082">
    <property type="entry name" value="Peptidase_S8"/>
    <property type="match status" value="1"/>
</dbReference>
<keyword evidence="2" id="KW-0645">Protease</keyword>
<protein>
    <recommendedName>
        <fullName evidence="5">Peptidase S8/S53 domain-containing protein</fullName>
    </recommendedName>
</protein>
<evidence type="ECO:0000313" key="6">
    <source>
        <dbReference type="EMBL" id="MPM91890.1"/>
    </source>
</evidence>
<accession>A0A645DQY0</accession>
<comment type="similarity">
    <text evidence="1">Belongs to the peptidase S8 family.</text>
</comment>
<proteinExistence type="inferred from homology"/>
<dbReference type="AlphaFoldDB" id="A0A645DQY0"/>
<sequence>MRTAIASLPPEVILVAAAGNDGSHIYQYPASYPEVISVGFVDQNEVISPSSQKNDGITIVAPGVNVLGLDNTLYQGTNTVYGSGSSYAAPHVTAVAALAKEANASLTRISFLELITSTAKDLGELGYDTSYGFGLVQVDAFMNRFLSFEMKATLLESSEESDTWQFSWMNLSASNTYLVLGASYDGSGRMVEVKSFLVHSDIYGRAMEAVSWSSPYEVDKIKIFILSSLQECRPLYPAEIVRKT</sequence>
<dbReference type="PROSITE" id="PS51892">
    <property type="entry name" value="SUBTILASE"/>
    <property type="match status" value="1"/>
</dbReference>
<dbReference type="PANTHER" id="PTHR43806:SF11">
    <property type="entry name" value="CEREVISIN-RELATED"/>
    <property type="match status" value="1"/>
</dbReference>
<organism evidence="6">
    <name type="scientific">bioreactor metagenome</name>
    <dbReference type="NCBI Taxonomy" id="1076179"/>
    <lineage>
        <taxon>unclassified sequences</taxon>
        <taxon>metagenomes</taxon>
        <taxon>ecological metagenomes</taxon>
    </lineage>
</organism>
<feature type="domain" description="Peptidase S8/S53" evidence="5">
    <location>
        <begin position="12"/>
        <end position="134"/>
    </location>
</feature>
<evidence type="ECO:0000256" key="3">
    <source>
        <dbReference type="ARBA" id="ARBA00022801"/>
    </source>
</evidence>